<proteinExistence type="predicted"/>
<accession>A0A3N0EUC4</accession>
<dbReference type="Proteomes" id="UP000267469">
    <property type="component" value="Unassembled WGS sequence"/>
</dbReference>
<dbReference type="RefSeq" id="WP_123214833.1">
    <property type="nucleotide sequence ID" value="NZ_RJTM01000026.1"/>
</dbReference>
<comment type="caution">
    <text evidence="1">The sequence shown here is derived from an EMBL/GenBank/DDBJ whole genome shotgun (WGS) entry which is preliminary data.</text>
</comment>
<dbReference type="AlphaFoldDB" id="A0A3N0EUC4"/>
<dbReference type="EMBL" id="RJTM01000026">
    <property type="protein sequence ID" value="RNL91456.1"/>
    <property type="molecule type" value="Genomic_DNA"/>
</dbReference>
<name>A0A3N0EUC4_SINP1</name>
<reference evidence="1 2" key="1">
    <citation type="submission" date="2018-10" db="EMBL/GenBank/DDBJ databases">
        <title>Sinomicrobium pectinilyticum sp. nov., a pectinase-producing bacterium isolated from alkaline and saline soil, and emended description of the genus Sinomicrobium.</title>
        <authorList>
            <person name="Cheng B."/>
            <person name="Li C."/>
            <person name="Lai Q."/>
            <person name="Du M."/>
            <person name="Shao Z."/>
            <person name="Xu P."/>
            <person name="Yang C."/>
        </authorList>
    </citation>
    <scope>NUCLEOTIDE SEQUENCE [LARGE SCALE GENOMIC DNA]</scope>
    <source>
        <strain evidence="1 2">5DNS001</strain>
    </source>
</reference>
<organism evidence="1 2">
    <name type="scientific">Sinomicrobium pectinilyticum</name>
    <dbReference type="NCBI Taxonomy" id="1084421"/>
    <lineage>
        <taxon>Bacteria</taxon>
        <taxon>Pseudomonadati</taxon>
        <taxon>Bacteroidota</taxon>
        <taxon>Flavobacteriia</taxon>
        <taxon>Flavobacteriales</taxon>
        <taxon>Flavobacteriaceae</taxon>
        <taxon>Sinomicrobium</taxon>
    </lineage>
</organism>
<gene>
    <name evidence="1" type="ORF">ED312_04615</name>
</gene>
<evidence type="ECO:0000313" key="2">
    <source>
        <dbReference type="Proteomes" id="UP000267469"/>
    </source>
</evidence>
<sequence length="59" mass="6921">MEKELVNVKLVGKKGDRYEILFPNLNVPVSINENLYRKMQKSTMFRFNQTASPIENSYP</sequence>
<dbReference type="OrthoDB" id="1451930at2"/>
<keyword evidence="2" id="KW-1185">Reference proteome</keyword>
<evidence type="ECO:0000313" key="1">
    <source>
        <dbReference type="EMBL" id="RNL91456.1"/>
    </source>
</evidence>
<protein>
    <submittedName>
        <fullName evidence="1">Uncharacterized protein</fullName>
    </submittedName>
</protein>